<protein>
    <submittedName>
        <fullName evidence="1">Uncharacterized protein</fullName>
    </submittedName>
</protein>
<proteinExistence type="predicted"/>
<name>A0ABX7JHI0_9ACTN</name>
<evidence type="ECO:0000313" key="1">
    <source>
        <dbReference type="EMBL" id="QRV45998.1"/>
    </source>
</evidence>
<evidence type="ECO:0000313" key="2">
    <source>
        <dbReference type="Proteomes" id="UP000598054"/>
    </source>
</evidence>
<sequence>MPWYSPAAYYAARERGERVGVCGGLRIGLQGGLVGDFQELLPGQPHRVQTRDGHALPDTYGVTVVLMEEDDYRISLTEAFAR</sequence>
<keyword evidence="2" id="KW-1185">Reference proteome</keyword>
<dbReference type="Proteomes" id="UP000598054">
    <property type="component" value="Plasmid unnamed1"/>
</dbReference>
<dbReference type="GeneID" id="63984763"/>
<accession>A0ABX7JHI0</accession>
<reference evidence="1 2" key="1">
    <citation type="submission" date="2021-02" db="EMBL/GenBank/DDBJ databases">
        <title>FDA dAtabase for Regulatory Grade micrObial Sequences (FDA-ARGOS): Supporting development and validation of Infectious Disease Dx tests.</title>
        <authorList>
            <person name="Sproer C."/>
            <person name="Gronow S."/>
            <person name="Severitt S."/>
            <person name="Schroder I."/>
            <person name="Tallon L."/>
            <person name="Sadzewicz L."/>
            <person name="Zhao X."/>
            <person name="Boylan J."/>
            <person name="Ott S."/>
            <person name="Bowen H."/>
            <person name="Vavikolanu K."/>
            <person name="Mehta A."/>
            <person name="Aluvathingal J."/>
            <person name="Nadendla S."/>
            <person name="Lowell S."/>
            <person name="Myers T."/>
            <person name="Yan Y."/>
            <person name="Sichtig H."/>
        </authorList>
    </citation>
    <scope>NUCLEOTIDE SEQUENCE [LARGE SCALE GENOMIC DNA]</scope>
    <source>
        <strain evidence="1 2">FDAARGOS_1211</strain>
        <plasmid evidence="1 2">unnamed1</plasmid>
    </source>
</reference>
<dbReference type="RefSeq" id="WP_030117055.1">
    <property type="nucleotide sequence ID" value="NZ_CP070243.1"/>
</dbReference>
<gene>
    <name evidence="1" type="ORF">I6J41_34605</name>
</gene>
<geneLocation type="plasmid" evidence="1 2">
    <name>unnamed1</name>
</geneLocation>
<keyword evidence="1" id="KW-0614">Plasmid</keyword>
<organism evidence="1 2">
    <name type="scientific">Streptomyces californicus</name>
    <dbReference type="NCBI Taxonomy" id="67351"/>
    <lineage>
        <taxon>Bacteria</taxon>
        <taxon>Bacillati</taxon>
        <taxon>Actinomycetota</taxon>
        <taxon>Actinomycetes</taxon>
        <taxon>Kitasatosporales</taxon>
        <taxon>Streptomycetaceae</taxon>
        <taxon>Streptomyces</taxon>
    </lineage>
</organism>
<dbReference type="EMBL" id="CP070250">
    <property type="protein sequence ID" value="QRV45998.1"/>
    <property type="molecule type" value="Genomic_DNA"/>
</dbReference>